<keyword evidence="15" id="KW-1185">Reference proteome</keyword>
<dbReference type="Pfam" id="PF23256">
    <property type="entry name" value="CHX17_2nd"/>
    <property type="match status" value="1"/>
</dbReference>
<reference evidence="14 15" key="1">
    <citation type="submission" date="2024-03" db="EMBL/GenBank/DDBJ databases">
        <authorList>
            <person name="Martinez-Hernandez J."/>
        </authorList>
    </citation>
    <scope>NUCLEOTIDE SEQUENCE [LARGE SCALE GENOMIC DNA]</scope>
</reference>
<dbReference type="GO" id="GO:0012505">
    <property type="term" value="C:endomembrane system"/>
    <property type="evidence" value="ECO:0007669"/>
    <property type="project" value="TreeGrafter"/>
</dbReference>
<proteinExistence type="inferred from homology"/>
<evidence type="ECO:0000259" key="13">
    <source>
        <dbReference type="Pfam" id="PF23259"/>
    </source>
</evidence>
<evidence type="ECO:0000256" key="4">
    <source>
        <dbReference type="ARBA" id="ARBA00022692"/>
    </source>
</evidence>
<evidence type="ECO:0000256" key="9">
    <source>
        <dbReference type="ARBA" id="ARBA00038341"/>
    </source>
</evidence>
<evidence type="ECO:0000256" key="8">
    <source>
        <dbReference type="ARBA" id="ARBA00023136"/>
    </source>
</evidence>
<evidence type="ECO:0000256" key="7">
    <source>
        <dbReference type="ARBA" id="ARBA00023065"/>
    </source>
</evidence>
<evidence type="ECO:0008006" key="16">
    <source>
        <dbReference type="Google" id="ProtNLM"/>
    </source>
</evidence>
<comment type="similarity">
    <text evidence="9">Belongs to the monovalent cation:proton antiporter 2 (CPA2) transporter (TC 2.A.37) family. CHX (TC 2.A.37.4) subfamily.</text>
</comment>
<accession>A0AAV1X895</accession>
<dbReference type="GO" id="GO:0006885">
    <property type="term" value="P:regulation of pH"/>
    <property type="evidence" value="ECO:0007669"/>
    <property type="project" value="TreeGrafter"/>
</dbReference>
<dbReference type="PANTHER" id="PTHR32468">
    <property type="entry name" value="CATION/H + ANTIPORTER"/>
    <property type="match status" value="1"/>
</dbReference>
<dbReference type="InterPro" id="IPR057291">
    <property type="entry name" value="CHX17_2nd"/>
</dbReference>
<evidence type="ECO:0000313" key="15">
    <source>
        <dbReference type="Proteomes" id="UP001497480"/>
    </source>
</evidence>
<comment type="subcellular location">
    <subcellularLocation>
        <location evidence="1">Membrane</location>
        <topology evidence="1">Multi-pass membrane protein</topology>
    </subcellularLocation>
</comment>
<feature type="transmembrane region" description="Helical" evidence="10">
    <location>
        <begin position="264"/>
        <end position="295"/>
    </location>
</feature>
<name>A0AAV1X895_LUPLU</name>
<keyword evidence="5" id="KW-0630">Potassium</keyword>
<feature type="transmembrane region" description="Helical" evidence="10">
    <location>
        <begin position="373"/>
        <end position="394"/>
    </location>
</feature>
<evidence type="ECO:0000313" key="14">
    <source>
        <dbReference type="EMBL" id="CAL0317822.1"/>
    </source>
</evidence>
<dbReference type="GO" id="GO:0006813">
    <property type="term" value="P:potassium ion transport"/>
    <property type="evidence" value="ECO:0007669"/>
    <property type="project" value="UniProtKB-KW"/>
</dbReference>
<dbReference type="Proteomes" id="UP001497480">
    <property type="component" value="Unassembled WGS sequence"/>
</dbReference>
<evidence type="ECO:0000256" key="10">
    <source>
        <dbReference type="SAM" id="Phobius"/>
    </source>
</evidence>
<dbReference type="InterPro" id="IPR050794">
    <property type="entry name" value="CPA2_transporter"/>
</dbReference>
<feature type="transmembrane region" description="Helical" evidence="10">
    <location>
        <begin position="62"/>
        <end position="83"/>
    </location>
</feature>
<evidence type="ECO:0000259" key="12">
    <source>
        <dbReference type="Pfam" id="PF23256"/>
    </source>
</evidence>
<dbReference type="GO" id="GO:0015297">
    <property type="term" value="F:antiporter activity"/>
    <property type="evidence" value="ECO:0007669"/>
    <property type="project" value="InterPro"/>
</dbReference>
<evidence type="ECO:0000256" key="5">
    <source>
        <dbReference type="ARBA" id="ARBA00022958"/>
    </source>
</evidence>
<dbReference type="GO" id="GO:0016020">
    <property type="term" value="C:membrane"/>
    <property type="evidence" value="ECO:0007669"/>
    <property type="project" value="UniProtKB-SubCell"/>
</dbReference>
<dbReference type="InterPro" id="IPR038770">
    <property type="entry name" value="Na+/solute_symporter_sf"/>
</dbReference>
<feature type="transmembrane region" description="Helical" evidence="10">
    <location>
        <begin position="122"/>
        <end position="143"/>
    </location>
</feature>
<comment type="caution">
    <text evidence="14">The sequence shown here is derived from an EMBL/GenBank/DDBJ whole genome shotgun (WGS) entry which is preliminary data.</text>
</comment>
<keyword evidence="7" id="KW-0406">Ion transport</keyword>
<dbReference type="InterPro" id="IPR057290">
    <property type="entry name" value="CHX17_C"/>
</dbReference>
<feature type="domain" description="Cation/H+ exchanger transmembrane" evidence="11">
    <location>
        <begin position="46"/>
        <end position="421"/>
    </location>
</feature>
<dbReference type="EMBL" id="CAXHTB010000013">
    <property type="protein sequence ID" value="CAL0317822.1"/>
    <property type="molecule type" value="Genomic_DNA"/>
</dbReference>
<feature type="transmembrane region" description="Helical" evidence="10">
    <location>
        <begin position="163"/>
        <end position="183"/>
    </location>
</feature>
<evidence type="ECO:0000256" key="2">
    <source>
        <dbReference type="ARBA" id="ARBA00022448"/>
    </source>
</evidence>
<keyword evidence="2" id="KW-0813">Transport</keyword>
<feature type="transmembrane region" description="Helical" evidence="10">
    <location>
        <begin position="223"/>
        <end position="243"/>
    </location>
</feature>
<feature type="domain" description="Cation/H(+) antiporter C-terminal" evidence="13">
    <location>
        <begin position="622"/>
        <end position="784"/>
    </location>
</feature>
<keyword evidence="6 10" id="KW-1133">Transmembrane helix</keyword>
<feature type="transmembrane region" description="Helical" evidence="10">
    <location>
        <begin position="30"/>
        <end position="50"/>
    </location>
</feature>
<sequence>MGMEPPACYPVAVLGSLRFWQSSNILNMDLPAMALMIAFVTCMSRLFFWVCRPLHQPRLVSYAFPGFIIGTSAYLPSLLMVLYPVEEVINVEVLCNIGLIYYAFVSGLEMNIDTILHAKKKAASIAVAGIIFPLVTGPAFYYLHRKLYEVCPLPLEQPTNTVILHWSVILAITGFPVLAHTLSELKLLYTGLGKSALTAAMISDTYGWILFAIVNPITVNGEYAVYAILSTLIFILVCVFLVRPIICDYIDRKTEQDAWDDHRLLYVLMGVFLCSLITDVLGCHAVVGAFVYGLILPHGKFADLVTSVSDDFGNGFLTPLFFAGCGNRINFKSIFTQSNWPFIMVLIGSFSLPKILSTIFATSFFGMHTQDGLALGLLLNTKGAVALIMLNNAWDKGVFSVPTYSVLTSGVFLMTAIVPPIINIIYKPRKRFEQNKLKTIQKLRSDAELRILACCHNPKHATSMINIINTFNPTRICPMQVFGLYLVELKGRGAVALVADHIERPSGQLGEQNLTRTQAELESISKTFDAFGEAYDAVRVDTLNVVSSYATIHEDIYNTASDKHTSIILIPFHKQLTSDGVLQTTSVVYKEINQNIMQGAPCSVGIFVDRDLGSFSKVDFHIAMIFVGGPDDREALAVAGRMAGHPGVRLAVVRMVLFDEAAEVDTSSHAEAKGILLAVIDNEKQKELDEEYVSSFRLTQVNNDDSISYSEINVHTAEHIPTVLNEVEKSGCDLYIVGQGNCRNLKVFTNLSEWSDCSELGVIGDILASNEFASHASVLIVQQYGYGGMVIEKQVKRINTSNHDGFDSLVVKSE</sequence>
<keyword evidence="4 10" id="KW-0812">Transmembrane</keyword>
<evidence type="ECO:0000259" key="11">
    <source>
        <dbReference type="Pfam" id="PF00999"/>
    </source>
</evidence>
<dbReference type="Pfam" id="PF23259">
    <property type="entry name" value="CHX17_C"/>
    <property type="match status" value="1"/>
</dbReference>
<feature type="transmembrane region" description="Helical" evidence="10">
    <location>
        <begin position="406"/>
        <end position="426"/>
    </location>
</feature>
<dbReference type="Gene3D" id="1.20.1530.20">
    <property type="match status" value="1"/>
</dbReference>
<protein>
    <recommendedName>
        <fullName evidence="16">Cation/H+ exchanger domain-containing protein</fullName>
    </recommendedName>
</protein>
<evidence type="ECO:0000256" key="1">
    <source>
        <dbReference type="ARBA" id="ARBA00004141"/>
    </source>
</evidence>
<dbReference type="AlphaFoldDB" id="A0AAV1X895"/>
<dbReference type="GO" id="GO:1902600">
    <property type="term" value="P:proton transmembrane transport"/>
    <property type="evidence" value="ECO:0007669"/>
    <property type="project" value="InterPro"/>
</dbReference>
<dbReference type="PANTHER" id="PTHR32468:SF110">
    <property type="entry name" value="CATION_H+ EXCHANGER 3"/>
    <property type="match status" value="1"/>
</dbReference>
<keyword evidence="3" id="KW-0633">Potassium transport</keyword>
<feature type="transmembrane region" description="Helical" evidence="10">
    <location>
        <begin position="195"/>
        <end position="217"/>
    </location>
</feature>
<evidence type="ECO:0000256" key="6">
    <source>
        <dbReference type="ARBA" id="ARBA00022989"/>
    </source>
</evidence>
<feature type="transmembrane region" description="Helical" evidence="10">
    <location>
        <begin position="340"/>
        <end position="361"/>
    </location>
</feature>
<feature type="domain" description="Cation/H(+) antiporter central" evidence="12">
    <location>
        <begin position="482"/>
        <end position="618"/>
    </location>
</feature>
<gene>
    <name evidence="14" type="ORF">LLUT_LOCUS18882</name>
</gene>
<dbReference type="Pfam" id="PF00999">
    <property type="entry name" value="Na_H_Exchanger"/>
    <property type="match status" value="1"/>
</dbReference>
<keyword evidence="8 10" id="KW-0472">Membrane</keyword>
<evidence type="ECO:0000256" key="3">
    <source>
        <dbReference type="ARBA" id="ARBA00022538"/>
    </source>
</evidence>
<feature type="transmembrane region" description="Helical" evidence="10">
    <location>
        <begin position="89"/>
        <end position="110"/>
    </location>
</feature>
<dbReference type="InterPro" id="IPR006153">
    <property type="entry name" value="Cation/H_exchanger_TM"/>
</dbReference>
<organism evidence="14 15">
    <name type="scientific">Lupinus luteus</name>
    <name type="common">European yellow lupine</name>
    <dbReference type="NCBI Taxonomy" id="3873"/>
    <lineage>
        <taxon>Eukaryota</taxon>
        <taxon>Viridiplantae</taxon>
        <taxon>Streptophyta</taxon>
        <taxon>Embryophyta</taxon>
        <taxon>Tracheophyta</taxon>
        <taxon>Spermatophyta</taxon>
        <taxon>Magnoliopsida</taxon>
        <taxon>eudicotyledons</taxon>
        <taxon>Gunneridae</taxon>
        <taxon>Pentapetalae</taxon>
        <taxon>rosids</taxon>
        <taxon>fabids</taxon>
        <taxon>Fabales</taxon>
        <taxon>Fabaceae</taxon>
        <taxon>Papilionoideae</taxon>
        <taxon>50 kb inversion clade</taxon>
        <taxon>genistoids sensu lato</taxon>
        <taxon>core genistoids</taxon>
        <taxon>Genisteae</taxon>
        <taxon>Lupinus</taxon>
    </lineage>
</organism>